<dbReference type="EC" id="7.1.1.-" evidence="11"/>
<dbReference type="GO" id="GO:0008137">
    <property type="term" value="F:NADH dehydrogenase (ubiquinone) activity"/>
    <property type="evidence" value="ECO:0007669"/>
    <property type="project" value="InterPro"/>
</dbReference>
<feature type="transmembrane region" description="Helical" evidence="12">
    <location>
        <begin position="6"/>
        <end position="27"/>
    </location>
</feature>
<keyword evidence="8 12" id="KW-1133">Transmembrane helix</keyword>
<dbReference type="PANTHER" id="PTHR11058:SF22">
    <property type="entry name" value="NADH-QUINONE OXIDOREDUCTASE SUBUNIT A"/>
    <property type="match status" value="1"/>
</dbReference>
<comment type="similarity">
    <text evidence="2 11">Belongs to the complex I subunit 3 family.</text>
</comment>
<reference evidence="14" key="1">
    <citation type="submission" date="2018-12" db="EMBL/GenBank/DDBJ databases">
        <title>Tengunoibacter tsumagoiensis gen. nov., sp. nov., Dictyobacter kobayashii sp. nov., D. alpinus sp. nov., and D. joshuensis sp. nov. and description of Dictyobacteraceae fam. nov. within the order Ktedonobacterales isolated from Tengu-no-mugimeshi.</title>
        <authorList>
            <person name="Wang C.M."/>
            <person name="Zheng Y."/>
            <person name="Sakai Y."/>
            <person name="Toyoda A."/>
            <person name="Minakuchi Y."/>
            <person name="Abe K."/>
            <person name="Yokota A."/>
            <person name="Yabe S."/>
        </authorList>
    </citation>
    <scope>NUCLEOTIDE SEQUENCE [LARGE SCALE GENOMIC DNA]</scope>
    <source>
        <strain evidence="14">Uno3</strain>
    </source>
</reference>
<comment type="function">
    <text evidence="11">NDH-1 shuttles electrons from NADH, via FMN and iron-sulfur (Fe-S) centers, to quinones in the respiratory chain.</text>
</comment>
<dbReference type="InterPro" id="IPR000440">
    <property type="entry name" value="NADH_UbQ/plastoQ_OxRdtase_su3"/>
</dbReference>
<evidence type="ECO:0000256" key="5">
    <source>
        <dbReference type="ARBA" id="ARBA00022692"/>
    </source>
</evidence>
<evidence type="ECO:0000256" key="4">
    <source>
        <dbReference type="ARBA" id="ARBA00022475"/>
    </source>
</evidence>
<organism evidence="13 14">
    <name type="scientific">Tengunoibacter tsumagoiensis</name>
    <dbReference type="NCBI Taxonomy" id="2014871"/>
    <lineage>
        <taxon>Bacteria</taxon>
        <taxon>Bacillati</taxon>
        <taxon>Chloroflexota</taxon>
        <taxon>Ktedonobacteria</taxon>
        <taxon>Ktedonobacterales</taxon>
        <taxon>Dictyobacteraceae</taxon>
        <taxon>Tengunoibacter</taxon>
    </lineage>
</organism>
<comment type="catalytic activity">
    <reaction evidence="11">
        <text>a quinone + NADH + 5 H(+)(in) = a quinol + NAD(+) + 4 H(+)(out)</text>
        <dbReference type="Rhea" id="RHEA:57888"/>
        <dbReference type="ChEBI" id="CHEBI:15378"/>
        <dbReference type="ChEBI" id="CHEBI:24646"/>
        <dbReference type="ChEBI" id="CHEBI:57540"/>
        <dbReference type="ChEBI" id="CHEBI:57945"/>
        <dbReference type="ChEBI" id="CHEBI:132124"/>
    </reaction>
</comment>
<keyword evidence="10 12" id="KW-0472">Membrane</keyword>
<keyword evidence="5 11" id="KW-0812">Transmembrane</keyword>
<dbReference type="GO" id="GO:0005886">
    <property type="term" value="C:plasma membrane"/>
    <property type="evidence" value="ECO:0007669"/>
    <property type="project" value="UniProtKB-SubCell"/>
</dbReference>
<dbReference type="GO" id="GO:0048038">
    <property type="term" value="F:quinone binding"/>
    <property type="evidence" value="ECO:0007669"/>
    <property type="project" value="UniProtKB-KW"/>
</dbReference>
<feature type="transmembrane region" description="Helical" evidence="12">
    <location>
        <begin position="58"/>
        <end position="79"/>
    </location>
</feature>
<evidence type="ECO:0000313" key="13">
    <source>
        <dbReference type="EMBL" id="GCE10724.1"/>
    </source>
</evidence>
<evidence type="ECO:0000256" key="2">
    <source>
        <dbReference type="ARBA" id="ARBA00008472"/>
    </source>
</evidence>
<dbReference type="Gene3D" id="1.20.58.1610">
    <property type="entry name" value="NADH:ubiquinone/plastoquinone oxidoreductase, chain 3"/>
    <property type="match status" value="1"/>
</dbReference>
<sequence length="116" mass="12998">MGTLPVLILVTLAVLFGIVVMAVTAILGPKKPTPEKLAPYECGIQEIEAPHRRFPVKYLLTGMLFIAFDIEVVSFYPLAVLMRQLQVFGLIELLVFLAVLAVGYLYVWRKGAFTWE</sequence>
<keyword evidence="6 11" id="KW-0874">Quinone</keyword>
<keyword evidence="7" id="KW-1278">Translocase</keyword>
<comment type="caution">
    <text evidence="13">The sequence shown here is derived from an EMBL/GenBank/DDBJ whole genome shotgun (WGS) entry which is preliminary data.</text>
</comment>
<proteinExistence type="inferred from homology"/>
<evidence type="ECO:0000256" key="12">
    <source>
        <dbReference type="SAM" id="Phobius"/>
    </source>
</evidence>
<dbReference type="EMBL" id="BIFR01000001">
    <property type="protein sequence ID" value="GCE10724.1"/>
    <property type="molecule type" value="Genomic_DNA"/>
</dbReference>
<evidence type="ECO:0000256" key="3">
    <source>
        <dbReference type="ARBA" id="ARBA00022448"/>
    </source>
</evidence>
<evidence type="ECO:0000313" key="14">
    <source>
        <dbReference type="Proteomes" id="UP000287352"/>
    </source>
</evidence>
<evidence type="ECO:0000256" key="8">
    <source>
        <dbReference type="ARBA" id="ARBA00022989"/>
    </source>
</evidence>
<dbReference type="Proteomes" id="UP000287352">
    <property type="component" value="Unassembled WGS sequence"/>
</dbReference>
<dbReference type="OrthoDB" id="9791970at2"/>
<evidence type="ECO:0000256" key="11">
    <source>
        <dbReference type="RuleBase" id="RU003639"/>
    </source>
</evidence>
<keyword evidence="14" id="KW-1185">Reference proteome</keyword>
<accession>A0A401ZVG9</accession>
<protein>
    <recommendedName>
        <fullName evidence="11">NADH-quinone oxidoreductase subunit</fullName>
        <ecNumber evidence="11">7.1.1.-</ecNumber>
    </recommendedName>
</protein>
<dbReference type="GO" id="GO:0030964">
    <property type="term" value="C:NADH dehydrogenase complex"/>
    <property type="evidence" value="ECO:0007669"/>
    <property type="project" value="TreeGrafter"/>
</dbReference>
<evidence type="ECO:0000256" key="9">
    <source>
        <dbReference type="ARBA" id="ARBA00023027"/>
    </source>
</evidence>
<keyword evidence="3" id="KW-0813">Transport</keyword>
<keyword evidence="9 11" id="KW-0520">NAD</keyword>
<dbReference type="RefSeq" id="WP_126578303.1">
    <property type="nucleotide sequence ID" value="NZ_BIFR01000001.1"/>
</dbReference>
<gene>
    <name evidence="13" type="primary">nuoA1</name>
    <name evidence="13" type="ORF">KTT_05830</name>
</gene>
<dbReference type="Pfam" id="PF00507">
    <property type="entry name" value="Oxidored_q4"/>
    <property type="match status" value="1"/>
</dbReference>
<feature type="transmembrane region" description="Helical" evidence="12">
    <location>
        <begin position="85"/>
        <end position="107"/>
    </location>
</feature>
<evidence type="ECO:0000256" key="10">
    <source>
        <dbReference type="ARBA" id="ARBA00023136"/>
    </source>
</evidence>
<dbReference type="PANTHER" id="PTHR11058">
    <property type="entry name" value="NADH-UBIQUINONE OXIDOREDUCTASE CHAIN 3"/>
    <property type="match status" value="1"/>
</dbReference>
<keyword evidence="4" id="KW-1003">Cell membrane</keyword>
<name>A0A401ZVG9_9CHLR</name>
<comment type="subcellular location">
    <subcellularLocation>
        <location evidence="11">Cell membrane</location>
        <topology evidence="11">Multi-pass membrane protein</topology>
    </subcellularLocation>
    <subcellularLocation>
        <location evidence="1">Membrane</location>
    </subcellularLocation>
</comment>
<dbReference type="AlphaFoldDB" id="A0A401ZVG9"/>
<dbReference type="InterPro" id="IPR038430">
    <property type="entry name" value="NDAH_ubi_oxred_su3_sf"/>
</dbReference>
<evidence type="ECO:0000256" key="6">
    <source>
        <dbReference type="ARBA" id="ARBA00022719"/>
    </source>
</evidence>
<evidence type="ECO:0000256" key="1">
    <source>
        <dbReference type="ARBA" id="ARBA00004370"/>
    </source>
</evidence>
<evidence type="ECO:0000256" key="7">
    <source>
        <dbReference type="ARBA" id="ARBA00022967"/>
    </source>
</evidence>